<name>A0A0F9L730_9ZZZZ</name>
<accession>A0A0F9L730</accession>
<dbReference type="AlphaFoldDB" id="A0A0F9L730"/>
<reference evidence="1" key="1">
    <citation type="journal article" date="2015" name="Nature">
        <title>Complex archaea that bridge the gap between prokaryotes and eukaryotes.</title>
        <authorList>
            <person name="Spang A."/>
            <person name="Saw J.H."/>
            <person name="Jorgensen S.L."/>
            <person name="Zaremba-Niedzwiedzka K."/>
            <person name="Martijn J."/>
            <person name="Lind A.E."/>
            <person name="van Eijk R."/>
            <person name="Schleper C."/>
            <person name="Guy L."/>
            <person name="Ettema T.J."/>
        </authorList>
    </citation>
    <scope>NUCLEOTIDE SEQUENCE</scope>
</reference>
<comment type="caution">
    <text evidence="1">The sequence shown here is derived from an EMBL/GenBank/DDBJ whole genome shotgun (WGS) entry which is preliminary data.</text>
</comment>
<organism evidence="1">
    <name type="scientific">marine sediment metagenome</name>
    <dbReference type="NCBI Taxonomy" id="412755"/>
    <lineage>
        <taxon>unclassified sequences</taxon>
        <taxon>metagenomes</taxon>
        <taxon>ecological metagenomes</taxon>
    </lineage>
</organism>
<sequence>MKRLKLLLFLFLFPITIWGQTVINLDPTGGTASTDSSFQSIEADTVYLAKDSVYITAANGDLIAGGGTDVTEITLDTMNMDYLIVNSRVGIGESLPLDILHVT</sequence>
<protein>
    <submittedName>
        <fullName evidence="1">Uncharacterized protein</fullName>
    </submittedName>
</protein>
<gene>
    <name evidence="1" type="ORF">LCGC14_1249950</name>
</gene>
<feature type="non-terminal residue" evidence="1">
    <location>
        <position position="103"/>
    </location>
</feature>
<proteinExistence type="predicted"/>
<dbReference type="EMBL" id="LAZR01006836">
    <property type="protein sequence ID" value="KKM89308.1"/>
    <property type="molecule type" value="Genomic_DNA"/>
</dbReference>
<evidence type="ECO:0000313" key="1">
    <source>
        <dbReference type="EMBL" id="KKM89308.1"/>
    </source>
</evidence>